<keyword evidence="4 5" id="KW-0238">DNA-binding</keyword>
<feature type="compositionally biased region" description="Basic residues" evidence="6">
    <location>
        <begin position="107"/>
        <end position="118"/>
    </location>
</feature>
<dbReference type="GO" id="GO:0008270">
    <property type="term" value="F:zinc ion binding"/>
    <property type="evidence" value="ECO:0007669"/>
    <property type="project" value="UniProtKB-KW"/>
</dbReference>
<keyword evidence="3" id="KW-0862">Zinc</keyword>
<dbReference type="GO" id="GO:0043565">
    <property type="term" value="F:sequence-specific DNA binding"/>
    <property type="evidence" value="ECO:0007669"/>
    <property type="project" value="InterPro"/>
</dbReference>
<evidence type="ECO:0000256" key="3">
    <source>
        <dbReference type="ARBA" id="ARBA00022833"/>
    </source>
</evidence>
<reference evidence="8" key="2">
    <citation type="submission" date="2021-09" db="EMBL/GenBank/DDBJ databases">
        <authorList>
            <person name="Jia N."/>
            <person name="Wang J."/>
            <person name="Shi W."/>
            <person name="Du L."/>
            <person name="Sun Y."/>
            <person name="Zhan W."/>
            <person name="Jiang J."/>
            <person name="Wang Q."/>
            <person name="Zhang B."/>
            <person name="Ji P."/>
            <person name="Sakyi L.B."/>
            <person name="Cui X."/>
            <person name="Yuan T."/>
            <person name="Jiang B."/>
            <person name="Yang W."/>
            <person name="Lam T.T.-Y."/>
            <person name="Chang Q."/>
            <person name="Ding S."/>
            <person name="Wang X."/>
            <person name="Zhu J."/>
            <person name="Ruan X."/>
            <person name="Zhao L."/>
            <person name="Wei J."/>
            <person name="Que T."/>
            <person name="Du C."/>
            <person name="Cheng J."/>
            <person name="Dai P."/>
            <person name="Han X."/>
            <person name="Huang E."/>
            <person name="Gao Y."/>
            <person name="Liu J."/>
            <person name="Shao H."/>
            <person name="Ye R."/>
            <person name="Li L."/>
            <person name="Wei W."/>
            <person name="Wang X."/>
            <person name="Wang C."/>
            <person name="Huo Q."/>
            <person name="Li W."/>
            <person name="Guo W."/>
            <person name="Chen H."/>
            <person name="Chen S."/>
            <person name="Zhou L."/>
            <person name="Zhou L."/>
            <person name="Ni X."/>
            <person name="Tian J."/>
            <person name="Zhou Y."/>
            <person name="Sheng Y."/>
            <person name="Liu T."/>
            <person name="Pan Y."/>
            <person name="Xia L."/>
            <person name="Li J."/>
            <person name="Zhao F."/>
            <person name="Cao W."/>
        </authorList>
    </citation>
    <scope>NUCLEOTIDE SEQUENCE</scope>
    <source>
        <strain evidence="8">Rsan-2018</strain>
        <tissue evidence="8">Larvae</tissue>
    </source>
</reference>
<dbReference type="PROSITE" id="PS50950">
    <property type="entry name" value="ZF_THAP"/>
    <property type="match status" value="1"/>
</dbReference>
<evidence type="ECO:0000259" key="7">
    <source>
        <dbReference type="PROSITE" id="PS50950"/>
    </source>
</evidence>
<gene>
    <name evidence="8" type="ORF">HPB52_006213</name>
</gene>
<keyword evidence="1" id="KW-0479">Metal-binding</keyword>
<dbReference type="InterPro" id="IPR006612">
    <property type="entry name" value="THAP_Znf"/>
</dbReference>
<evidence type="ECO:0000256" key="4">
    <source>
        <dbReference type="ARBA" id="ARBA00023125"/>
    </source>
</evidence>
<dbReference type="Pfam" id="PF05485">
    <property type="entry name" value="THAP"/>
    <property type="match status" value="1"/>
</dbReference>
<sequence length="222" mass="24823">MPTCCVPGCASGYRKDASSSDRHFFYALTDVSLRAAWNKAVPRADKESTATSRVCDLHFHQKDILKTYVHVIDGKSVEIPRGKWSLAKDAVPKVFLNLPAYLSKPPEKKRKPRCKSAKRPTDQASEQRQVHESLSDEKVIALSKKEAREEELRGNSFPVGKSERLQVSWDSLCLLRFYGAGTFQTTTGVLIRIPQSTVCHAVGGVLHPMRLAKSTRFPKGRL</sequence>
<protein>
    <recommendedName>
        <fullName evidence="7">THAP-type domain-containing protein</fullName>
    </recommendedName>
</protein>
<dbReference type="SMART" id="SM00980">
    <property type="entry name" value="THAP"/>
    <property type="match status" value="1"/>
</dbReference>
<proteinExistence type="predicted"/>
<comment type="caution">
    <text evidence="8">The sequence shown here is derived from an EMBL/GenBank/DDBJ whole genome shotgun (WGS) entry which is preliminary data.</text>
</comment>
<keyword evidence="9" id="KW-1185">Reference proteome</keyword>
<evidence type="ECO:0000256" key="1">
    <source>
        <dbReference type="ARBA" id="ARBA00022723"/>
    </source>
</evidence>
<name>A0A9D4QHM7_RHISA</name>
<keyword evidence="2 5" id="KW-0863">Zinc-finger</keyword>
<dbReference type="SUPFAM" id="SSF57716">
    <property type="entry name" value="Glucocorticoid receptor-like (DNA-binding domain)"/>
    <property type="match status" value="1"/>
</dbReference>
<accession>A0A9D4QHM7</accession>
<dbReference type="AlphaFoldDB" id="A0A9D4QHM7"/>
<evidence type="ECO:0000256" key="5">
    <source>
        <dbReference type="PROSITE-ProRule" id="PRU00309"/>
    </source>
</evidence>
<dbReference type="PANTHER" id="PTHR46600:SF11">
    <property type="entry name" value="THAP DOMAIN-CONTAINING PROTEIN 10"/>
    <property type="match status" value="1"/>
</dbReference>
<dbReference type="EMBL" id="JABSTV010001245">
    <property type="protein sequence ID" value="KAH7982633.1"/>
    <property type="molecule type" value="Genomic_DNA"/>
</dbReference>
<evidence type="ECO:0000256" key="6">
    <source>
        <dbReference type="SAM" id="MobiDB-lite"/>
    </source>
</evidence>
<reference evidence="8" key="1">
    <citation type="journal article" date="2020" name="Cell">
        <title>Large-Scale Comparative Analyses of Tick Genomes Elucidate Their Genetic Diversity and Vector Capacities.</title>
        <authorList>
            <consortium name="Tick Genome and Microbiome Consortium (TIGMIC)"/>
            <person name="Jia N."/>
            <person name="Wang J."/>
            <person name="Shi W."/>
            <person name="Du L."/>
            <person name="Sun Y."/>
            <person name="Zhan W."/>
            <person name="Jiang J.F."/>
            <person name="Wang Q."/>
            <person name="Zhang B."/>
            <person name="Ji P."/>
            <person name="Bell-Sakyi L."/>
            <person name="Cui X.M."/>
            <person name="Yuan T.T."/>
            <person name="Jiang B.G."/>
            <person name="Yang W.F."/>
            <person name="Lam T.T."/>
            <person name="Chang Q.C."/>
            <person name="Ding S.J."/>
            <person name="Wang X.J."/>
            <person name="Zhu J.G."/>
            <person name="Ruan X.D."/>
            <person name="Zhao L."/>
            <person name="Wei J.T."/>
            <person name="Ye R.Z."/>
            <person name="Que T.C."/>
            <person name="Du C.H."/>
            <person name="Zhou Y.H."/>
            <person name="Cheng J.X."/>
            <person name="Dai P.F."/>
            <person name="Guo W.B."/>
            <person name="Han X.H."/>
            <person name="Huang E.J."/>
            <person name="Li L.F."/>
            <person name="Wei W."/>
            <person name="Gao Y.C."/>
            <person name="Liu J.Z."/>
            <person name="Shao H.Z."/>
            <person name="Wang X."/>
            <person name="Wang C.C."/>
            <person name="Yang T.C."/>
            <person name="Huo Q.B."/>
            <person name="Li W."/>
            <person name="Chen H.Y."/>
            <person name="Chen S.E."/>
            <person name="Zhou L.G."/>
            <person name="Ni X.B."/>
            <person name="Tian J.H."/>
            <person name="Sheng Y."/>
            <person name="Liu T."/>
            <person name="Pan Y.S."/>
            <person name="Xia L.Y."/>
            <person name="Li J."/>
            <person name="Zhao F."/>
            <person name="Cao W.C."/>
        </authorList>
    </citation>
    <scope>NUCLEOTIDE SEQUENCE</scope>
    <source>
        <strain evidence="8">Rsan-2018</strain>
    </source>
</reference>
<evidence type="ECO:0000313" key="8">
    <source>
        <dbReference type="EMBL" id="KAH7982633.1"/>
    </source>
</evidence>
<dbReference type="InterPro" id="IPR026516">
    <property type="entry name" value="THAP1/10"/>
</dbReference>
<feature type="domain" description="THAP-type" evidence="7">
    <location>
        <begin position="1"/>
        <end position="95"/>
    </location>
</feature>
<evidence type="ECO:0000313" key="9">
    <source>
        <dbReference type="Proteomes" id="UP000821837"/>
    </source>
</evidence>
<organism evidence="8 9">
    <name type="scientific">Rhipicephalus sanguineus</name>
    <name type="common">Brown dog tick</name>
    <name type="synonym">Ixodes sanguineus</name>
    <dbReference type="NCBI Taxonomy" id="34632"/>
    <lineage>
        <taxon>Eukaryota</taxon>
        <taxon>Metazoa</taxon>
        <taxon>Ecdysozoa</taxon>
        <taxon>Arthropoda</taxon>
        <taxon>Chelicerata</taxon>
        <taxon>Arachnida</taxon>
        <taxon>Acari</taxon>
        <taxon>Parasitiformes</taxon>
        <taxon>Ixodida</taxon>
        <taxon>Ixodoidea</taxon>
        <taxon>Ixodidae</taxon>
        <taxon>Rhipicephalinae</taxon>
        <taxon>Rhipicephalus</taxon>
        <taxon>Rhipicephalus</taxon>
    </lineage>
</organism>
<feature type="region of interest" description="Disordered" evidence="6">
    <location>
        <begin position="106"/>
        <end position="134"/>
    </location>
</feature>
<dbReference type="Proteomes" id="UP000821837">
    <property type="component" value="Chromosome 1"/>
</dbReference>
<dbReference type="VEuPathDB" id="VectorBase:RSAN_050885"/>
<dbReference type="PANTHER" id="PTHR46600">
    <property type="entry name" value="THAP DOMAIN-CONTAINING"/>
    <property type="match status" value="1"/>
</dbReference>
<evidence type="ECO:0000256" key="2">
    <source>
        <dbReference type="ARBA" id="ARBA00022771"/>
    </source>
</evidence>